<dbReference type="PANTHER" id="PTHR45836">
    <property type="entry name" value="SLIT HOMOLOG"/>
    <property type="match status" value="1"/>
</dbReference>
<dbReference type="FunFam" id="2.10.25.10:FF:000230">
    <property type="entry name" value="Delta-like protein"/>
    <property type="match status" value="1"/>
</dbReference>
<dbReference type="SMART" id="SM00004">
    <property type="entry name" value="NL"/>
    <property type="match status" value="2"/>
</dbReference>
<organism evidence="25 26">
    <name type="scientific">Polypterus senegalus</name>
    <name type="common">Senegal bichir</name>
    <dbReference type="NCBI Taxonomy" id="55291"/>
    <lineage>
        <taxon>Eukaryota</taxon>
        <taxon>Metazoa</taxon>
        <taxon>Chordata</taxon>
        <taxon>Craniata</taxon>
        <taxon>Vertebrata</taxon>
        <taxon>Euteleostomi</taxon>
        <taxon>Actinopterygii</taxon>
        <taxon>Polypteriformes</taxon>
        <taxon>Polypteridae</taxon>
        <taxon>Polypterus</taxon>
    </lineage>
</organism>
<dbReference type="InterPro" id="IPR035993">
    <property type="entry name" value="Notch-like_dom_sf"/>
</dbReference>
<dbReference type="PROSITE" id="PS01187">
    <property type="entry name" value="EGF_CA"/>
    <property type="match status" value="1"/>
</dbReference>
<keyword evidence="14 22" id="KW-0472">Membrane</keyword>
<dbReference type="GO" id="GO:0009986">
    <property type="term" value="C:cell surface"/>
    <property type="evidence" value="ECO:0007669"/>
    <property type="project" value="TreeGrafter"/>
</dbReference>
<feature type="disulfide bond" evidence="20">
    <location>
        <begin position="23"/>
        <end position="32"/>
    </location>
</feature>
<dbReference type="PROSITE" id="PS01186">
    <property type="entry name" value="EGF_2"/>
    <property type="match status" value="4"/>
</dbReference>
<keyword evidence="3" id="KW-0217">Developmental protein</keyword>
<dbReference type="PRINTS" id="PR01452">
    <property type="entry name" value="LNOTCHREPEAT"/>
</dbReference>
<keyword evidence="16" id="KW-0010">Activator</keyword>
<keyword evidence="7" id="KW-0732">Signal</keyword>
<evidence type="ECO:0000256" key="19">
    <source>
        <dbReference type="ARBA" id="ARBA00023242"/>
    </source>
</evidence>
<dbReference type="AlphaFoldDB" id="A0A8X8BWV4"/>
<dbReference type="Pfam" id="PF00008">
    <property type="entry name" value="EGF"/>
    <property type="match status" value="5"/>
</dbReference>
<dbReference type="Gene3D" id="4.10.470.20">
    <property type="match status" value="2"/>
</dbReference>
<dbReference type="GO" id="GO:0005634">
    <property type="term" value="C:nucleus"/>
    <property type="evidence" value="ECO:0007669"/>
    <property type="project" value="UniProtKB-SubCell"/>
</dbReference>
<dbReference type="GO" id="GO:0042063">
    <property type="term" value="P:gliogenesis"/>
    <property type="evidence" value="ECO:0007669"/>
    <property type="project" value="UniProtKB-ARBA"/>
</dbReference>
<accession>A0A8X8BWV4</accession>
<feature type="domain" description="EGF-like" evidence="23">
    <location>
        <begin position="35"/>
        <end position="71"/>
    </location>
</feature>
<dbReference type="PANTHER" id="PTHR45836:SF17">
    <property type="entry name" value="NEUROGENIC LOCUS NOTCH HOMOLOG PROTEIN 3"/>
    <property type="match status" value="1"/>
</dbReference>
<dbReference type="SUPFAM" id="SSF57196">
    <property type="entry name" value="EGF/Laminin"/>
    <property type="match status" value="7"/>
</dbReference>
<feature type="compositionally biased region" description="Basic residues" evidence="21">
    <location>
        <begin position="604"/>
        <end position="619"/>
    </location>
</feature>
<dbReference type="GO" id="GO:0005509">
    <property type="term" value="F:calcium ion binding"/>
    <property type="evidence" value="ECO:0007669"/>
    <property type="project" value="InterPro"/>
</dbReference>
<dbReference type="GO" id="GO:0007411">
    <property type="term" value="P:axon guidance"/>
    <property type="evidence" value="ECO:0007669"/>
    <property type="project" value="TreeGrafter"/>
</dbReference>
<evidence type="ECO:0000256" key="6">
    <source>
        <dbReference type="ARBA" id="ARBA00022692"/>
    </source>
</evidence>
<evidence type="ECO:0000259" key="24">
    <source>
        <dbReference type="PROSITE" id="PS50258"/>
    </source>
</evidence>
<dbReference type="Pfam" id="PF06816">
    <property type="entry name" value="NOD"/>
    <property type="match status" value="1"/>
</dbReference>
<evidence type="ECO:0000256" key="20">
    <source>
        <dbReference type="PROSITE-ProRule" id="PRU00076"/>
    </source>
</evidence>
<keyword evidence="17" id="KW-0804">Transcription</keyword>
<feature type="disulfide bond" evidence="20">
    <location>
        <begin position="227"/>
        <end position="236"/>
    </location>
</feature>
<dbReference type="GO" id="GO:0043235">
    <property type="term" value="C:receptor complex"/>
    <property type="evidence" value="ECO:0007669"/>
    <property type="project" value="TreeGrafter"/>
</dbReference>
<evidence type="ECO:0000256" key="17">
    <source>
        <dbReference type="ARBA" id="ARBA00023163"/>
    </source>
</evidence>
<evidence type="ECO:0000256" key="5">
    <source>
        <dbReference type="ARBA" id="ARBA00022536"/>
    </source>
</evidence>
<keyword evidence="4" id="KW-1003">Cell membrane</keyword>
<comment type="caution">
    <text evidence="20">Lacks conserved residue(s) required for the propagation of feature annotation.</text>
</comment>
<dbReference type="SMART" id="SM00181">
    <property type="entry name" value="EGF"/>
    <property type="match status" value="8"/>
</dbReference>
<feature type="region of interest" description="Disordered" evidence="21">
    <location>
        <begin position="295"/>
        <end position="317"/>
    </location>
</feature>
<feature type="domain" description="LNR" evidence="24">
    <location>
        <begin position="321"/>
        <end position="357"/>
    </location>
</feature>
<feature type="domain" description="LNR" evidence="24">
    <location>
        <begin position="359"/>
        <end position="398"/>
    </location>
</feature>
<comment type="caution">
    <text evidence="25">The sequence shown here is derived from an EMBL/GenBank/DDBJ whole genome shotgun (WGS) entry which is preliminary data.</text>
</comment>
<evidence type="ECO:0000256" key="9">
    <source>
        <dbReference type="ARBA" id="ARBA00022782"/>
    </source>
</evidence>
<keyword evidence="6 22" id="KW-0812">Transmembrane</keyword>
<dbReference type="PROSITE" id="PS50258">
    <property type="entry name" value="LNR"/>
    <property type="match status" value="2"/>
</dbReference>
<dbReference type="InterPro" id="IPR000152">
    <property type="entry name" value="EGF-type_Asp/Asn_hydroxyl_site"/>
</dbReference>
<evidence type="ECO:0000256" key="16">
    <source>
        <dbReference type="ARBA" id="ARBA00023159"/>
    </source>
</evidence>
<dbReference type="InterPro" id="IPR010660">
    <property type="entry name" value="Notch_NOD_dom"/>
</dbReference>
<evidence type="ECO:0000256" key="7">
    <source>
        <dbReference type="ARBA" id="ARBA00022729"/>
    </source>
</evidence>
<dbReference type="PROSITE" id="PS50026">
    <property type="entry name" value="EGF_3"/>
    <property type="match status" value="7"/>
</dbReference>
<evidence type="ECO:0000256" key="18">
    <source>
        <dbReference type="ARBA" id="ARBA00023180"/>
    </source>
</evidence>
<dbReference type="Gene3D" id="3.30.70.3310">
    <property type="match status" value="1"/>
</dbReference>
<evidence type="ECO:0000313" key="25">
    <source>
        <dbReference type="EMBL" id="KAG2468886.1"/>
    </source>
</evidence>
<dbReference type="SMART" id="SM00179">
    <property type="entry name" value="EGF_CA"/>
    <property type="match status" value="6"/>
</dbReference>
<feature type="domain" description="EGF-like" evidence="23">
    <location>
        <begin position="121"/>
        <end position="158"/>
    </location>
</feature>
<dbReference type="InterPro" id="IPR018097">
    <property type="entry name" value="EGF_Ca-bd_CS"/>
</dbReference>
<dbReference type="Pfam" id="PF00066">
    <property type="entry name" value="Notch"/>
    <property type="match status" value="2"/>
</dbReference>
<dbReference type="GO" id="GO:0005886">
    <property type="term" value="C:plasma membrane"/>
    <property type="evidence" value="ECO:0007669"/>
    <property type="project" value="UniProtKB-SubCell"/>
</dbReference>
<feature type="domain" description="EGF-like" evidence="23">
    <location>
        <begin position="244"/>
        <end position="286"/>
    </location>
</feature>
<dbReference type="CDD" id="cd00054">
    <property type="entry name" value="EGF_CA"/>
    <property type="match status" value="5"/>
</dbReference>
<feature type="non-terminal residue" evidence="25">
    <location>
        <position position="1"/>
    </location>
</feature>
<evidence type="ECO:0000256" key="3">
    <source>
        <dbReference type="ARBA" id="ARBA00022473"/>
    </source>
</evidence>
<evidence type="ECO:0000256" key="22">
    <source>
        <dbReference type="SAM" id="Phobius"/>
    </source>
</evidence>
<feature type="transmembrane region" description="Helical" evidence="22">
    <location>
        <begin position="561"/>
        <end position="587"/>
    </location>
</feature>
<keyword evidence="9" id="KW-0221">Differentiation</keyword>
<keyword evidence="18" id="KW-0325">Glycoprotein</keyword>
<feature type="domain" description="EGF-like" evidence="23">
    <location>
        <begin position="1"/>
        <end position="33"/>
    </location>
</feature>
<evidence type="ECO:0000256" key="1">
    <source>
        <dbReference type="ARBA" id="ARBA00004123"/>
    </source>
</evidence>
<keyword evidence="15 20" id="KW-1015">Disulfide bond</keyword>
<feature type="domain" description="EGF-like" evidence="23">
    <location>
        <begin position="198"/>
        <end position="237"/>
    </location>
</feature>
<evidence type="ECO:0000259" key="23">
    <source>
        <dbReference type="PROSITE" id="PS50026"/>
    </source>
</evidence>
<proteinExistence type="predicted"/>
<keyword evidence="5 20" id="KW-0245">EGF-like domain</keyword>
<feature type="disulfide bond" evidence="20">
    <location>
        <begin position="276"/>
        <end position="285"/>
    </location>
</feature>
<keyword evidence="13" id="KW-0040">ANK repeat</keyword>
<protein>
    <submittedName>
        <fullName evidence="25">NOTC3 protein</fullName>
    </submittedName>
</protein>
<dbReference type="FunFam" id="2.10.25.10:FF:000321">
    <property type="entry name" value="Protein delta homolog 1"/>
    <property type="match status" value="1"/>
</dbReference>
<dbReference type="Pfam" id="PF07684">
    <property type="entry name" value="NODP"/>
    <property type="match status" value="1"/>
</dbReference>
<evidence type="ECO:0000256" key="21">
    <source>
        <dbReference type="SAM" id="MobiDB-lite"/>
    </source>
</evidence>
<feature type="domain" description="EGF-like" evidence="23">
    <location>
        <begin position="160"/>
        <end position="196"/>
    </location>
</feature>
<dbReference type="FunFam" id="2.10.25.10:FF:000327">
    <property type="entry name" value="neurogenic locus notch homolog protein 4"/>
    <property type="match status" value="1"/>
</dbReference>
<keyword evidence="19" id="KW-0539">Nucleus</keyword>
<reference evidence="25 26" key="1">
    <citation type="journal article" date="2021" name="Cell">
        <title>Tracing the genetic footprints of vertebrate landing in non-teleost ray-finned fishes.</title>
        <authorList>
            <person name="Bi X."/>
            <person name="Wang K."/>
            <person name="Yang L."/>
            <person name="Pan H."/>
            <person name="Jiang H."/>
            <person name="Wei Q."/>
            <person name="Fang M."/>
            <person name="Yu H."/>
            <person name="Zhu C."/>
            <person name="Cai Y."/>
            <person name="He Y."/>
            <person name="Gan X."/>
            <person name="Zeng H."/>
            <person name="Yu D."/>
            <person name="Zhu Y."/>
            <person name="Jiang H."/>
            <person name="Qiu Q."/>
            <person name="Yang H."/>
            <person name="Zhang Y.E."/>
            <person name="Wang W."/>
            <person name="Zhu M."/>
            <person name="He S."/>
            <person name="Zhang G."/>
        </authorList>
    </citation>
    <scope>NUCLEOTIDE SEQUENCE [LARGE SCALE GENOMIC DNA]</scope>
    <source>
        <strain evidence="25">Bchr_013</strain>
    </source>
</reference>
<feature type="non-terminal residue" evidence="25">
    <location>
        <position position="641"/>
    </location>
</feature>
<feature type="domain" description="EGF-like" evidence="23">
    <location>
        <begin position="84"/>
        <end position="119"/>
    </location>
</feature>
<evidence type="ECO:0000256" key="8">
    <source>
        <dbReference type="ARBA" id="ARBA00022737"/>
    </source>
</evidence>
<dbReference type="InterPro" id="IPR000742">
    <property type="entry name" value="EGF"/>
</dbReference>
<gene>
    <name evidence="25" type="primary">Notch3</name>
    <name evidence="25" type="ORF">GTO96_0004420</name>
</gene>
<dbReference type="PRINTS" id="PR01983">
    <property type="entry name" value="NOTCH"/>
</dbReference>
<feature type="region of interest" description="Disordered" evidence="21">
    <location>
        <begin position="594"/>
        <end position="641"/>
    </location>
</feature>
<dbReference type="EMBL" id="JAATIS010000220">
    <property type="protein sequence ID" value="KAG2468886.1"/>
    <property type="molecule type" value="Genomic_DNA"/>
</dbReference>
<feature type="disulfide bond" evidence="20">
    <location>
        <begin position="148"/>
        <end position="157"/>
    </location>
</feature>
<evidence type="ECO:0000256" key="14">
    <source>
        <dbReference type="ARBA" id="ARBA00023136"/>
    </source>
</evidence>
<dbReference type="GO" id="GO:0007219">
    <property type="term" value="P:Notch signaling pathway"/>
    <property type="evidence" value="ECO:0007669"/>
    <property type="project" value="UniProtKB-KW"/>
</dbReference>
<sequence>MSSPCLNMGTCINTPEGSYICQCVPGYIGSHCQTHVSICGGIQCKNGGHCVNYNGTLYCECPSDWGGAECNIIREGCDWVAKQKGLNRDTVCQNGGLCIDTVMSHYCQCPEGYQGSYCEERIDPCLKKPCYNDGVCTSLGGLRYTCKCPRGFTDTDCSIDIDECSSHPCMNGGTCLNLIDHFRCNCPNGTQGYHCEIQIDFCSSAPCQNGGVCKVTPAMPFGFTCLCAEGYSGPTCKDVSLEDPPTSCQFNSCLNGGTCLSLGAPSKPHPLVRCLCAPMYTGTRCRTRLMGPAQRSHEDQSHHKTNSSNAQRNSGDPWMMCPQAKVCQKKFRDGTCDHECSSLECLLDGFDCHPNEGLCESKYHHYCQDHYSNGKCEQGCRKANCGWDGVDCFSEVFPYSADGMLLLVVPIPVQDIRDRNISFLWALATVLRTSIILHGLHPFDLHRDLNSLTQSDLNNTDEFPVTPKSTLLPKNYAAGSLALLEIDNRPCSQNSHFCFPTANLVARFLMAVNSQRGSQVPVLPFPVSAARGINWHYNRQGGPQVSNNKKDTSTQGSEMPWILIGVALASGFVVLVAMIALGVKVVALCRKKQQKEKDKEQTRCKHRSKKQGKHCRRQRREPLGEDAIGMKASSTAAQLRG</sequence>
<dbReference type="FunFam" id="2.10.25.10:FF:000173">
    <property type="entry name" value="Neurogenic locus notch protein 2"/>
    <property type="match status" value="1"/>
</dbReference>
<feature type="compositionally biased region" description="Polar residues" evidence="21">
    <location>
        <begin position="632"/>
        <end position="641"/>
    </location>
</feature>
<keyword evidence="8" id="KW-0677">Repeat</keyword>
<dbReference type="InterPro" id="IPR051355">
    <property type="entry name" value="Notch/Slit_guidance"/>
</dbReference>
<dbReference type="SUPFAM" id="SSF90193">
    <property type="entry name" value="Notch domain"/>
    <property type="match status" value="2"/>
</dbReference>
<evidence type="ECO:0000313" key="26">
    <source>
        <dbReference type="Proteomes" id="UP000886611"/>
    </source>
</evidence>
<evidence type="ECO:0000256" key="2">
    <source>
        <dbReference type="ARBA" id="ARBA00004251"/>
    </source>
</evidence>
<keyword evidence="26" id="KW-1185">Reference proteome</keyword>
<comment type="subcellular location">
    <subcellularLocation>
        <location evidence="2">Cell membrane</location>
        <topology evidence="2">Single-pass type I membrane protein</topology>
    </subcellularLocation>
    <subcellularLocation>
        <location evidence="1">Nucleus</location>
    </subcellularLocation>
</comment>
<keyword evidence="11 22" id="KW-1133">Transmembrane helix</keyword>
<evidence type="ECO:0000256" key="4">
    <source>
        <dbReference type="ARBA" id="ARBA00022475"/>
    </source>
</evidence>
<dbReference type="InterPro" id="IPR001881">
    <property type="entry name" value="EGF-like_Ca-bd_dom"/>
</dbReference>
<dbReference type="SMART" id="SM01339">
    <property type="entry name" value="NODP"/>
    <property type="match status" value="1"/>
</dbReference>
<evidence type="ECO:0000256" key="11">
    <source>
        <dbReference type="ARBA" id="ARBA00022989"/>
    </source>
</evidence>
<dbReference type="PROSITE" id="PS00022">
    <property type="entry name" value="EGF_1"/>
    <property type="match status" value="6"/>
</dbReference>
<feature type="disulfide bond" evidence="20">
    <location>
        <begin position="109"/>
        <end position="118"/>
    </location>
</feature>
<dbReference type="Gene3D" id="2.10.25.10">
    <property type="entry name" value="Laminin"/>
    <property type="match status" value="7"/>
</dbReference>
<name>A0A8X8BWV4_POLSE</name>
<keyword evidence="10" id="KW-0914">Notch signaling pathway</keyword>
<evidence type="ECO:0000256" key="12">
    <source>
        <dbReference type="ARBA" id="ARBA00023015"/>
    </source>
</evidence>
<evidence type="ECO:0000256" key="15">
    <source>
        <dbReference type="ARBA" id="ARBA00023157"/>
    </source>
</evidence>
<dbReference type="InterPro" id="IPR000800">
    <property type="entry name" value="Notch_dom"/>
</dbReference>
<evidence type="ECO:0000256" key="13">
    <source>
        <dbReference type="ARBA" id="ARBA00023043"/>
    </source>
</evidence>
<dbReference type="InterPro" id="IPR011656">
    <property type="entry name" value="Notch_NODP_dom"/>
</dbReference>
<keyword evidence="12" id="KW-0805">Transcription regulation</keyword>
<dbReference type="PROSITE" id="PS00010">
    <property type="entry name" value="ASX_HYDROXYL"/>
    <property type="match status" value="1"/>
</dbReference>
<evidence type="ECO:0000256" key="10">
    <source>
        <dbReference type="ARBA" id="ARBA00022976"/>
    </source>
</evidence>
<feature type="disulfide bond" evidence="20">
    <location>
        <begin position="61"/>
        <end position="70"/>
    </location>
</feature>
<feature type="disulfide bond" evidence="20">
    <location>
        <begin position="186"/>
        <end position="195"/>
    </location>
</feature>
<dbReference type="Proteomes" id="UP000886611">
    <property type="component" value="Unassembled WGS sequence"/>
</dbReference>